<evidence type="ECO:0000256" key="1">
    <source>
        <dbReference type="SAM" id="MobiDB-lite"/>
    </source>
</evidence>
<dbReference type="EMBL" id="CAWUHB010000011">
    <property type="protein sequence ID" value="CAK7216171.1"/>
    <property type="molecule type" value="Genomic_DNA"/>
</dbReference>
<gene>
    <name evidence="2" type="ORF">SCUCBS95973_002718</name>
</gene>
<reference evidence="2 3" key="1">
    <citation type="submission" date="2024-01" db="EMBL/GenBank/DDBJ databases">
        <authorList>
            <person name="Allen C."/>
            <person name="Tagirdzhanova G."/>
        </authorList>
    </citation>
    <scope>NUCLEOTIDE SEQUENCE [LARGE SCALE GENOMIC DNA]</scope>
</reference>
<evidence type="ECO:0000313" key="2">
    <source>
        <dbReference type="EMBL" id="CAK7216171.1"/>
    </source>
</evidence>
<feature type="region of interest" description="Disordered" evidence="1">
    <location>
        <begin position="59"/>
        <end position="92"/>
    </location>
</feature>
<keyword evidence="3" id="KW-1185">Reference proteome</keyword>
<protein>
    <submittedName>
        <fullName evidence="2">Uncharacterized protein</fullName>
    </submittedName>
</protein>
<organism evidence="2 3">
    <name type="scientific">Sporothrix curviconia</name>
    <dbReference type="NCBI Taxonomy" id="1260050"/>
    <lineage>
        <taxon>Eukaryota</taxon>
        <taxon>Fungi</taxon>
        <taxon>Dikarya</taxon>
        <taxon>Ascomycota</taxon>
        <taxon>Pezizomycotina</taxon>
        <taxon>Sordariomycetes</taxon>
        <taxon>Sordariomycetidae</taxon>
        <taxon>Ophiostomatales</taxon>
        <taxon>Ophiostomataceae</taxon>
        <taxon>Sporothrix</taxon>
    </lineage>
</organism>
<proteinExistence type="predicted"/>
<dbReference type="Proteomes" id="UP001642405">
    <property type="component" value="Unassembled WGS sequence"/>
</dbReference>
<accession>A0ABP0BAF4</accession>
<name>A0ABP0BAF4_9PEZI</name>
<evidence type="ECO:0000313" key="3">
    <source>
        <dbReference type="Proteomes" id="UP001642405"/>
    </source>
</evidence>
<comment type="caution">
    <text evidence="2">The sequence shown here is derived from an EMBL/GenBank/DDBJ whole genome shotgun (WGS) entry which is preliminary data.</text>
</comment>
<sequence length="92" mass="10147">MFPKSAVIRATLYWLLHTTPGKNVVSVKGGCLEGLDWRSAIHIWTKTAMVPIPEGSECHSEEADYTEYGSSQEELDQPDLLRGSGGDPSNHF</sequence>